<evidence type="ECO:0000313" key="2">
    <source>
        <dbReference type="Proteomes" id="UP001163603"/>
    </source>
</evidence>
<comment type="caution">
    <text evidence="1">The sequence shown here is derived from an EMBL/GenBank/DDBJ whole genome shotgun (WGS) entry which is preliminary data.</text>
</comment>
<accession>A0ACC0X3C9</accession>
<reference evidence="2" key="1">
    <citation type="journal article" date="2023" name="G3 (Bethesda)">
        <title>Genome assembly and association tests identify interacting loci associated with vigor, precocity, and sex in interspecific pistachio rootstocks.</title>
        <authorList>
            <person name="Palmer W."/>
            <person name="Jacygrad E."/>
            <person name="Sagayaradj S."/>
            <person name="Cavanaugh K."/>
            <person name="Han R."/>
            <person name="Bertier L."/>
            <person name="Beede B."/>
            <person name="Kafkas S."/>
            <person name="Golino D."/>
            <person name="Preece J."/>
            <person name="Michelmore R."/>
        </authorList>
    </citation>
    <scope>NUCLEOTIDE SEQUENCE [LARGE SCALE GENOMIC DNA]</scope>
</reference>
<evidence type="ECO:0000313" key="1">
    <source>
        <dbReference type="EMBL" id="KAJ0007991.1"/>
    </source>
</evidence>
<dbReference type="EMBL" id="CM047750">
    <property type="protein sequence ID" value="KAJ0007991.1"/>
    <property type="molecule type" value="Genomic_DNA"/>
</dbReference>
<protein>
    <submittedName>
        <fullName evidence="1">Uncharacterized protein</fullName>
    </submittedName>
</protein>
<gene>
    <name evidence="1" type="ORF">Pint_29624</name>
</gene>
<sequence length="652" mass="73981">MAAVSPQSVPEKPLDFRAPPPSPIASSRRSSVTNDDVLTEYLEHSLRVPDLILPDKVFPRQKFIENPPRIDFQTLNSEESCDSVSKIVDSITTIGCFQLVNYGIPSELIKSALAIAAGVFRVSPEKRATATRSPEKPYGFEEVHGEEESEMTEEFVWCRDENLKLEMEGIWPLGYSKFSEKMETLLGDIEKLGEKILVILRENCVRKSMHGDEIVEEHENVGSVCHIHKHSHNILADFSSLRYDVIRMLIRGVDYSHALCLHICDGASEFHVYSKKGWVSFCPDKDAILITAGDQIQAVSGGQYKHVIGRPVYKEEKGDCISMAFLYAPQTIITNFTPNLEKEKTISLPQQFIVALLLTLLYHFLFFKDMGDLVSARDSWPEFTLAEIKELESTYKELGEASLSQEFCQALATSFSFAASRAARPAIPWQQVQSWFLDKLKGSRTKVQPSSSKALSFFVNLSRDIFPSIEPETSQKPKGLIICIIIIGKCCLRFIDHVELNLGNRISELKECQFEAKSAKDAAWYDVASFLTYRVTYAGDLCVNSFQPATIRLRLVQSKDEWVNVKEGVRERSVPLEPSECHEVNVGDLVLCYQEREHQAVYCDAYVVEIQRQLHHDNNDIEGCRCIFLVRYSHDYTEEAVDLGRLCRRPKH</sequence>
<proteinExistence type="predicted"/>
<dbReference type="Proteomes" id="UP001163603">
    <property type="component" value="Chromosome 15"/>
</dbReference>
<organism evidence="1 2">
    <name type="scientific">Pistacia integerrima</name>
    <dbReference type="NCBI Taxonomy" id="434235"/>
    <lineage>
        <taxon>Eukaryota</taxon>
        <taxon>Viridiplantae</taxon>
        <taxon>Streptophyta</taxon>
        <taxon>Embryophyta</taxon>
        <taxon>Tracheophyta</taxon>
        <taxon>Spermatophyta</taxon>
        <taxon>Magnoliopsida</taxon>
        <taxon>eudicotyledons</taxon>
        <taxon>Gunneridae</taxon>
        <taxon>Pentapetalae</taxon>
        <taxon>rosids</taxon>
        <taxon>malvids</taxon>
        <taxon>Sapindales</taxon>
        <taxon>Anacardiaceae</taxon>
        <taxon>Pistacia</taxon>
    </lineage>
</organism>
<keyword evidence="2" id="KW-1185">Reference proteome</keyword>
<name>A0ACC0X3C9_9ROSI</name>